<dbReference type="Pfam" id="PF26379">
    <property type="entry name" value="FimL_2nd"/>
    <property type="match status" value="1"/>
</dbReference>
<evidence type="ECO:0000313" key="16">
    <source>
        <dbReference type="EMBL" id="GBL44250.1"/>
    </source>
</evidence>
<dbReference type="SMART" id="SM00260">
    <property type="entry name" value="CheW"/>
    <property type="match status" value="1"/>
</dbReference>
<organism evidence="16 17">
    <name type="scientific">Sulfuriferula multivorans</name>
    <dbReference type="NCBI Taxonomy" id="1559896"/>
    <lineage>
        <taxon>Bacteria</taxon>
        <taxon>Pseudomonadati</taxon>
        <taxon>Pseudomonadota</taxon>
        <taxon>Betaproteobacteria</taxon>
        <taxon>Nitrosomonadales</taxon>
        <taxon>Sulfuricellaceae</taxon>
        <taxon>Sulfuriferula</taxon>
    </lineage>
</organism>
<evidence type="ECO:0000256" key="4">
    <source>
        <dbReference type="ARBA" id="ARBA00022553"/>
    </source>
</evidence>
<dbReference type="InterPro" id="IPR036061">
    <property type="entry name" value="CheW-like_dom_sf"/>
</dbReference>
<feature type="domain" description="Response regulatory" evidence="13">
    <location>
        <begin position="1699"/>
        <end position="1815"/>
    </location>
</feature>
<keyword evidence="11" id="KW-0175">Coiled coil</keyword>
<dbReference type="InterPro" id="IPR003594">
    <property type="entry name" value="HATPase_dom"/>
</dbReference>
<evidence type="ECO:0000259" key="13">
    <source>
        <dbReference type="PROSITE" id="PS50110"/>
    </source>
</evidence>
<dbReference type="Gene3D" id="3.30.565.10">
    <property type="entry name" value="Histidine kinase-like ATPase, C-terminal domain"/>
    <property type="match status" value="1"/>
</dbReference>
<dbReference type="SUPFAM" id="SSF55874">
    <property type="entry name" value="ATPase domain of HSP90 chaperone/DNA topoisomerase II/histidine kinase"/>
    <property type="match status" value="1"/>
</dbReference>
<dbReference type="SUPFAM" id="SSF47226">
    <property type="entry name" value="Histidine-containing phosphotransfer domain, HPT domain"/>
    <property type="match status" value="5"/>
</dbReference>
<dbReference type="Pfam" id="PF01584">
    <property type="entry name" value="CheW"/>
    <property type="match status" value="1"/>
</dbReference>
<dbReference type="PANTHER" id="PTHR43395:SF8">
    <property type="entry name" value="HISTIDINE KINASE"/>
    <property type="match status" value="1"/>
</dbReference>
<feature type="modified residue" description="Phosphohistidine" evidence="9">
    <location>
        <position position="932"/>
    </location>
</feature>
<evidence type="ECO:0000256" key="7">
    <source>
        <dbReference type="ARBA" id="ARBA00023012"/>
    </source>
</evidence>
<dbReference type="PANTHER" id="PTHR43395">
    <property type="entry name" value="SENSOR HISTIDINE KINASE CHEA"/>
    <property type="match status" value="1"/>
</dbReference>
<evidence type="ECO:0000256" key="10">
    <source>
        <dbReference type="PROSITE-ProRule" id="PRU00169"/>
    </source>
</evidence>
<dbReference type="SMART" id="SM00448">
    <property type="entry name" value="REC"/>
    <property type="match status" value="1"/>
</dbReference>
<sequence>MSATVEYDTGPLSWVKSEIDHALQQTRDTLSKFRPGEDDPAQLRNARTYLNQVSGAIEMVGLQGVALVSQDTKKLLEQLENQSLPVNAAAIDLLQRTIDAICIYLDDLVKGKPNLELRLFPLYQEIRTTLGIENSAESDLFFPDLSQRAPKTQSVASRTEAELTALVKKSRVQFQRGLLAFLRQQNADQGLAVMRVAVHEIEQAMELPANRTLWWGATAFVDCLANHAIEPNFAVKQLCGRIDLQMRRLAEGSNKVAERLLKDILYFVAKSGDVSDHVKAVKEAFSLDHIMPDNAGESGEMAALMPLLKELRNLLAPAKESWLKFTAGNRDSLVQFQSHINTLHTRIAELKSTPLLNLLTLISEIANSIGSLASDKTESLGLEMATALLLIQNTLENYQNVTGELVAQADVQMLRLRAAAYGDVDVSQIPEIPLLDEMSRRAQERLLIAQVAQEIQSNLKQAEEVLDAFFRDPEHDRQTLVSINAPLTQVQGALSILQLDQAGQLLSAARNIVSGFQDAQLPINETDFAVLADALSSLGLFIDALRHQRSDADTILLPALQQLGLWEPEPDTSSDLSAPSVEDSLDALKLDVREQHSAWQEAPEEENAQKKFLSALHELEEDAELIGDYALKQQTTDALKLADSGPNPALSQAIQEISGSESAPHEIAVEAPADAATNQAIDAELLEIFLEEAGEVLDSIASHLEISRAEPHNHDSLTTLRRNFHTLKGSGRMVGLTDLGEVAWSIEQLLNQWLQDEKSASDAVLEVLSDAHVHFDGWIKSLKSSGQAHIVADELVARATQLRTGELPEPAVEQAELPPAEQSATPELESAVHEPIETVGQSEPAVTDDSSVTAIAETDLGNLNTAEEMTVVEIAPPEDDRISIGTNLISAPLLDIFLREAEQHHATLRREFVRLQANPGEPVAYDFMRAAHTLAGIAGTTGFTAAADLAHALEAWLTQLQESVAPLPSDSRLTDDTITALGAMLDNIRAKTPPVPAHELIAALEALQTATLEYEAQLTDSDAVSIEPVVESGIEIVAGPADTTSISPINIIEAATDIPHLNTLLATADEQQARRNIVDDLDDQLLPIFLEEAAELMPKISAESRNWRANPTQGEAPASLQRLLHTLKGSARMAGAMRLGELTHVMETHVVNALESGALGAAYFDEFEIELDRLNDALNQLLNPEEIKPPIETEEPQTAQPEALHVHTPAVAFIESESRAQMLRIRADTVDRLVNEAGEISITRSRLESSVSGIKQNAGELAENIGRLRSQLRELEIQAESQMQSTLSHMQMDDQQFDPLEFDRFTRLQELTRMIAESINDVGTVQQNISIGLGETEIALTQQGRMTRDLQQALMHIRIVPLSSIADRLHRTVRRAAKDMGKKASLQIIGEQVEIDRSVLEKMVAPFEHLLRNAVAHGLELPADRVQAGKSEYGEIVLHARQEGNEVMLSLRDDGRGLDLEAIRTRAIAKDLLQPEIHVAPNQLMQFIFAPGFSTAETVTELSGRGIGMDVVKSEITGLGGRLEVSSETGKGAQFMIYLPLTLAVTQTVLIKAADHLYALPSTMVEQVQEYKSEALAQLLATGAIEWQGNRYSLFYLPHLLGQTEQAHLTQRYNAVILLRSGMQRCAILVDDLIGNREVVVKNIGPQLARVSGIAGATVLGNGQIVLILNPVQLALRQGEHTETTPAPIVEIAPVRTKVVMVVDDSLTVRKITGRLLAREGYEVITAKDGLDALQMLQDVIPDVMLLDIEMPRMDGFELTKTMRADTQLAGVPIIMITSRTADKHRDHAMSLGVNAYLGKPFQEEELLAQVAHYMQLSETA</sequence>
<keyword evidence="7" id="KW-0902">Two-component regulatory system</keyword>
<dbReference type="EC" id="2.7.13.3" evidence="2"/>
<evidence type="ECO:0000256" key="1">
    <source>
        <dbReference type="ARBA" id="ARBA00000085"/>
    </source>
</evidence>
<dbReference type="Pfam" id="PF01627">
    <property type="entry name" value="Hpt"/>
    <property type="match status" value="3"/>
</dbReference>
<reference evidence="16 17" key="1">
    <citation type="journal article" date="2019" name="Front. Microbiol.">
        <title>Genomes of Neutrophilic Sulfur-Oxidizing Chemolithoautotrophs Representing 9 Proteobacterial Species From 8 Genera.</title>
        <authorList>
            <person name="Watanabe T."/>
            <person name="Kojima H."/>
            <person name="Umezawa K."/>
            <person name="Hori C."/>
            <person name="Takasuka T.E."/>
            <person name="Kato Y."/>
            <person name="Fukui M."/>
        </authorList>
    </citation>
    <scope>NUCLEOTIDE SEQUENCE [LARGE SCALE GENOMIC DNA]</scope>
    <source>
        <strain evidence="16 17">TTN</strain>
    </source>
</reference>
<dbReference type="RefSeq" id="WP_124703100.1">
    <property type="nucleotide sequence ID" value="NZ_BGOW01000001.1"/>
</dbReference>
<dbReference type="InterPro" id="IPR001789">
    <property type="entry name" value="Sig_transdc_resp-reg_receiver"/>
</dbReference>
<dbReference type="SUPFAM" id="SSF50341">
    <property type="entry name" value="CheW-like"/>
    <property type="match status" value="1"/>
</dbReference>
<dbReference type="PROSITE" id="PS50851">
    <property type="entry name" value="CHEW"/>
    <property type="match status" value="1"/>
</dbReference>
<dbReference type="CDD" id="cd00088">
    <property type="entry name" value="HPT"/>
    <property type="match status" value="3"/>
</dbReference>
<keyword evidence="17" id="KW-1185">Reference proteome</keyword>
<dbReference type="InterPro" id="IPR004358">
    <property type="entry name" value="Sig_transdc_His_kin-like_C"/>
</dbReference>
<gene>
    <name evidence="16" type="ORF">SFMTTN_0045</name>
</gene>
<proteinExistence type="predicted"/>
<feature type="domain" description="Histidine kinase" evidence="12">
    <location>
        <begin position="1278"/>
        <end position="1543"/>
    </location>
</feature>
<dbReference type="SMART" id="SM00387">
    <property type="entry name" value="HATPase_c"/>
    <property type="match status" value="1"/>
</dbReference>
<evidence type="ECO:0000256" key="11">
    <source>
        <dbReference type="SAM" id="Coils"/>
    </source>
</evidence>
<dbReference type="GO" id="GO:0000155">
    <property type="term" value="F:phosphorelay sensor kinase activity"/>
    <property type="evidence" value="ECO:0007669"/>
    <property type="project" value="InterPro"/>
</dbReference>
<dbReference type="Proteomes" id="UP000286806">
    <property type="component" value="Unassembled WGS sequence"/>
</dbReference>
<feature type="modified residue" description="Phosphohistidine" evidence="9">
    <location>
        <position position="1125"/>
    </location>
</feature>
<dbReference type="Pfam" id="PF00072">
    <property type="entry name" value="Response_reg"/>
    <property type="match status" value="1"/>
</dbReference>
<dbReference type="PRINTS" id="PR00344">
    <property type="entry name" value="BCTRLSENSOR"/>
</dbReference>
<dbReference type="SMART" id="SM01231">
    <property type="entry name" value="H-kinase_dim"/>
    <property type="match status" value="1"/>
</dbReference>
<keyword evidence="6 16" id="KW-0418">Kinase</keyword>
<evidence type="ECO:0000259" key="15">
    <source>
        <dbReference type="PROSITE" id="PS50894"/>
    </source>
</evidence>
<dbReference type="Gene3D" id="1.20.120.160">
    <property type="entry name" value="HPT domain"/>
    <property type="match status" value="4"/>
</dbReference>
<dbReference type="InterPro" id="IPR008207">
    <property type="entry name" value="Sig_transdc_His_kin_Hpt_dom"/>
</dbReference>
<feature type="domain" description="HPt" evidence="15">
    <location>
        <begin position="886"/>
        <end position="991"/>
    </location>
</feature>
<evidence type="ECO:0000256" key="2">
    <source>
        <dbReference type="ARBA" id="ARBA00012438"/>
    </source>
</evidence>
<comment type="catalytic activity">
    <reaction evidence="1">
        <text>ATP + protein L-histidine = ADP + protein N-phospho-L-histidine.</text>
        <dbReference type="EC" id="2.7.13.3"/>
    </reaction>
</comment>
<comment type="function">
    <text evidence="8">Involved in the transmission of sensory signals from the chemoreceptors to the flagellar motors. CheA is autophosphorylated; it can transfer its phosphate group to either CheB or CheY.</text>
</comment>
<dbReference type="InterPro" id="IPR005467">
    <property type="entry name" value="His_kinase_dom"/>
</dbReference>
<feature type="coiled-coil region" evidence="11">
    <location>
        <begin position="1258"/>
        <end position="1285"/>
    </location>
</feature>
<dbReference type="CDD" id="cd17546">
    <property type="entry name" value="REC_hyHK_CKI1_RcsC-like"/>
    <property type="match status" value="1"/>
</dbReference>
<feature type="domain" description="CheW-like" evidence="14">
    <location>
        <begin position="1545"/>
        <end position="1680"/>
    </location>
</feature>
<dbReference type="PROSITE" id="PS50109">
    <property type="entry name" value="HIS_KIN"/>
    <property type="match status" value="1"/>
</dbReference>
<dbReference type="InterPro" id="IPR011006">
    <property type="entry name" value="CheY-like_superfamily"/>
</dbReference>
<feature type="domain" description="HPt" evidence="15">
    <location>
        <begin position="1078"/>
        <end position="1181"/>
    </location>
</feature>
<evidence type="ECO:0000259" key="14">
    <source>
        <dbReference type="PROSITE" id="PS50851"/>
    </source>
</evidence>
<evidence type="ECO:0000256" key="9">
    <source>
        <dbReference type="PROSITE-ProRule" id="PRU00110"/>
    </source>
</evidence>
<evidence type="ECO:0000256" key="5">
    <source>
        <dbReference type="ARBA" id="ARBA00022679"/>
    </source>
</evidence>
<feature type="modified residue" description="4-aspartylphosphate" evidence="10">
    <location>
        <position position="1748"/>
    </location>
</feature>
<dbReference type="Gene3D" id="3.40.50.2300">
    <property type="match status" value="1"/>
</dbReference>
<dbReference type="PROSITE" id="PS50110">
    <property type="entry name" value="RESPONSE_REGULATORY"/>
    <property type="match status" value="1"/>
</dbReference>
<dbReference type="InterPro" id="IPR036890">
    <property type="entry name" value="HATPase_C_sf"/>
</dbReference>
<evidence type="ECO:0000256" key="8">
    <source>
        <dbReference type="ARBA" id="ARBA00035100"/>
    </source>
</evidence>
<evidence type="ECO:0000256" key="3">
    <source>
        <dbReference type="ARBA" id="ARBA00021495"/>
    </source>
</evidence>
<dbReference type="SUPFAM" id="SSF52172">
    <property type="entry name" value="CheY-like"/>
    <property type="match status" value="1"/>
</dbReference>
<keyword evidence="5" id="KW-0808">Transferase</keyword>
<dbReference type="InterPro" id="IPR002545">
    <property type="entry name" value="CheW-lke_dom"/>
</dbReference>
<dbReference type="FunFam" id="3.30.565.10:FF:000016">
    <property type="entry name" value="Chemotaxis protein CheA, putative"/>
    <property type="match status" value="1"/>
</dbReference>
<keyword evidence="4 10" id="KW-0597">Phosphoprotein</keyword>
<evidence type="ECO:0000256" key="6">
    <source>
        <dbReference type="ARBA" id="ARBA00022777"/>
    </source>
</evidence>
<evidence type="ECO:0000313" key="17">
    <source>
        <dbReference type="Proteomes" id="UP000286806"/>
    </source>
</evidence>
<dbReference type="GO" id="GO:0005737">
    <property type="term" value="C:cytoplasm"/>
    <property type="evidence" value="ECO:0007669"/>
    <property type="project" value="InterPro"/>
</dbReference>
<dbReference type="InterPro" id="IPR004105">
    <property type="entry name" value="CheA-like_dim"/>
</dbReference>
<dbReference type="InterPro" id="IPR051315">
    <property type="entry name" value="Bact_Chemotaxis_CheA"/>
</dbReference>
<dbReference type="GO" id="GO:0006935">
    <property type="term" value="P:chemotaxis"/>
    <property type="evidence" value="ECO:0007669"/>
    <property type="project" value="InterPro"/>
</dbReference>
<name>A0A401J9J3_9PROT</name>
<dbReference type="SMART" id="SM00073">
    <property type="entry name" value="HPT"/>
    <property type="match status" value="3"/>
</dbReference>
<dbReference type="Gene3D" id="2.30.30.40">
    <property type="entry name" value="SH3 Domains"/>
    <property type="match status" value="1"/>
</dbReference>
<evidence type="ECO:0000259" key="12">
    <source>
        <dbReference type="PROSITE" id="PS50109"/>
    </source>
</evidence>
<dbReference type="Pfam" id="PF02518">
    <property type="entry name" value="HATPase_c"/>
    <property type="match status" value="1"/>
</dbReference>
<protein>
    <recommendedName>
        <fullName evidence="3">Chemotaxis protein CheA</fullName>
        <ecNumber evidence="2">2.7.13.3</ecNumber>
    </recommendedName>
</protein>
<feature type="domain" description="HPt" evidence="15">
    <location>
        <begin position="678"/>
        <end position="782"/>
    </location>
</feature>
<dbReference type="EMBL" id="BGOW01000001">
    <property type="protein sequence ID" value="GBL44250.1"/>
    <property type="molecule type" value="Genomic_DNA"/>
</dbReference>
<dbReference type="OrthoDB" id="9803176at2"/>
<accession>A0A401J9J3</accession>
<dbReference type="PROSITE" id="PS50894">
    <property type="entry name" value="HPT"/>
    <property type="match status" value="3"/>
</dbReference>
<dbReference type="InterPro" id="IPR036641">
    <property type="entry name" value="HPT_dom_sf"/>
</dbReference>
<feature type="modified residue" description="Phosphohistidine" evidence="9">
    <location>
        <position position="725"/>
    </location>
</feature>
<dbReference type="InterPro" id="IPR058661">
    <property type="entry name" value="FimL_2nd"/>
</dbReference>
<comment type="caution">
    <text evidence="16">The sequence shown here is derived from an EMBL/GenBank/DDBJ whole genome shotgun (WGS) entry which is preliminary data.</text>
</comment>